<comment type="function">
    <text evidence="5">Required for polymorphic O-glycosylation of the serine-rich repeat protein in this bacteria. Catalyzes the second step in glycosylation by transferring glucose from UDP-glucose to the terminal GlcNAc moiety of the 3-O-(N-acetyl-alpha-D-glucosaminyl)-L-seryl-[protein] resulting from the first glycosylation step.</text>
</comment>
<dbReference type="EMBL" id="AEXV01000006">
    <property type="protein sequence ID" value="EGD29805.1"/>
    <property type="molecule type" value="Genomic_DNA"/>
</dbReference>
<dbReference type="Proteomes" id="UP000003332">
    <property type="component" value="Unassembled WGS sequence"/>
</dbReference>
<keyword evidence="3 5" id="KW-0808">Transferase</keyword>
<evidence type="ECO:0000256" key="1">
    <source>
        <dbReference type="ARBA" id="ARBA00004922"/>
    </source>
</evidence>
<protein>
    <recommendedName>
        <fullName evidence="5">Glucosyltransferase 3</fullName>
        <ecNumber evidence="5">2.4.1.-</ecNumber>
    </recommendedName>
</protein>
<dbReference type="HAMAP" id="MF_00841">
    <property type="entry name" value="Gtf3"/>
    <property type="match status" value="1"/>
</dbReference>
<accession>F0I0J4</accession>
<proteinExistence type="inferred from homology"/>
<evidence type="ECO:0000313" key="9">
    <source>
        <dbReference type="Proteomes" id="UP000003332"/>
    </source>
</evidence>
<dbReference type="GO" id="GO:0000166">
    <property type="term" value="F:nucleotide binding"/>
    <property type="evidence" value="ECO:0007669"/>
    <property type="project" value="UniProtKB-KW"/>
</dbReference>
<dbReference type="UniPathway" id="UPA00378"/>
<reference evidence="8 9" key="1">
    <citation type="submission" date="2011-02" db="EMBL/GenBank/DDBJ databases">
        <authorList>
            <person name="Muzny D."/>
            <person name="Qin X."/>
            <person name="Deng J."/>
            <person name="Jiang H."/>
            <person name="Liu Y."/>
            <person name="Qu J."/>
            <person name="Song X.-Z."/>
            <person name="Zhang L."/>
            <person name="Thornton R."/>
            <person name="Coyle M."/>
            <person name="Francisco L."/>
            <person name="Jackson L."/>
            <person name="Javaid M."/>
            <person name="Korchina V."/>
            <person name="Kovar C."/>
            <person name="Mata R."/>
            <person name="Mathew T."/>
            <person name="Ngo R."/>
            <person name="Nguyen L."/>
            <person name="Nguyen N."/>
            <person name="Okwuonu G."/>
            <person name="Ongeri F."/>
            <person name="Pham C."/>
            <person name="Simmons D."/>
            <person name="Wilczek-Boney K."/>
            <person name="Hale W."/>
            <person name="Jakkamsetti A."/>
            <person name="Pham P."/>
            <person name="Ruth R."/>
            <person name="San Lucas F."/>
            <person name="Warren J."/>
            <person name="Zhang J."/>
            <person name="Zhao Z."/>
            <person name="Zhou C."/>
            <person name="Zhu D."/>
            <person name="Lee S."/>
            <person name="Bess C."/>
            <person name="Blankenburg K."/>
            <person name="Forbes L."/>
            <person name="Fu Q."/>
            <person name="Gubbala S."/>
            <person name="Hirani K."/>
            <person name="Jayaseelan J.C."/>
            <person name="Lara F."/>
            <person name="Munidasa M."/>
            <person name="Palculict T."/>
            <person name="Patil S."/>
            <person name="Pu L.-L."/>
            <person name="Saada N."/>
            <person name="Tang L."/>
            <person name="Weissenberger G."/>
            <person name="Zhu Y."/>
            <person name="Hemphill L."/>
            <person name="Shang Y."/>
            <person name="Youmans B."/>
            <person name="Ayvaz T."/>
            <person name="Ross M."/>
            <person name="Santibanez J."/>
            <person name="Aqrawi P."/>
            <person name="Gross S."/>
            <person name="Joshi V."/>
            <person name="Fowler G."/>
            <person name="Nazareth L."/>
            <person name="Reid J."/>
            <person name="Worley K."/>
            <person name="Petrosino J."/>
            <person name="Highlander S."/>
            <person name="Gibbs R."/>
        </authorList>
    </citation>
    <scope>NUCLEOTIDE SEQUENCE [LARGE SCALE GENOMIC DNA]</scope>
    <source>
        <strain evidence="8 9">SK72</strain>
    </source>
</reference>
<keyword evidence="4 5" id="KW-0547">Nucleotide-binding</keyword>
<comment type="pathway">
    <text evidence="1 5">Protein modification; protein glycosylation.</text>
</comment>
<comment type="caution">
    <text evidence="8">The sequence shown here is derived from an EMBL/GenBank/DDBJ whole genome shotgun (WGS) entry which is preliminary data.</text>
</comment>
<sequence length="336" mass="38134">MNMKVNITNLYGMSGQSTALIAQNDVTKLAKQLGFNELSFYFYDIYSDSQSELSRRLDGIMASVGYGDVVIYQSPTWNGREFDQAFISKLKILQAKLVTFIHDVPPLMFPSNYYLMPEYIDMYNQSDVVIVPSEQMRDKLLAEGLTVDKILVQRMWDHPYDLPLHQPQFAPKLYFAGSVERFPHLSNWSYATPLEIFSPEEESNPDANVSYRGWVSRPELLLELSKGGLGLVWGVEENPADEPEYYGLNISHKSATYLAAGIPVIVPSYLSNAELIRERGLGLVVDSLEEASRIVESLTAEEYQAMVERVRKFSFLLKEGYFSKKVLVDAVMEVLS</sequence>
<dbReference type="PATRIC" id="fig|888809.3.peg.667"/>
<dbReference type="AlphaFoldDB" id="F0I0J4"/>
<dbReference type="InterPro" id="IPR058591">
    <property type="entry name" value="Gtf3_N"/>
</dbReference>
<dbReference type="SUPFAM" id="SSF53756">
    <property type="entry name" value="UDP-Glycosyltransferase/glycogen phosphorylase"/>
    <property type="match status" value="1"/>
</dbReference>
<evidence type="ECO:0000256" key="3">
    <source>
        <dbReference type="ARBA" id="ARBA00022679"/>
    </source>
</evidence>
<evidence type="ECO:0000313" key="8">
    <source>
        <dbReference type="EMBL" id="EGD29805.1"/>
    </source>
</evidence>
<dbReference type="Pfam" id="PF26334">
    <property type="entry name" value="Gtf3_N"/>
    <property type="match status" value="1"/>
</dbReference>
<gene>
    <name evidence="5" type="primary">gtf3</name>
    <name evidence="8" type="ORF">HMPREF9381_0684</name>
</gene>
<evidence type="ECO:0000256" key="4">
    <source>
        <dbReference type="ARBA" id="ARBA00022741"/>
    </source>
</evidence>
<dbReference type="InterPro" id="IPR043676">
    <property type="entry name" value="Gtf3"/>
</dbReference>
<comment type="similarity">
    <text evidence="5">Belongs to the Gtf3 glucosyltransferase family.</text>
</comment>
<organism evidence="8 9">
    <name type="scientific">Streptococcus sanguinis SK72</name>
    <dbReference type="NCBI Taxonomy" id="888809"/>
    <lineage>
        <taxon>Bacteria</taxon>
        <taxon>Bacillati</taxon>
        <taxon>Bacillota</taxon>
        <taxon>Bacilli</taxon>
        <taxon>Lactobacillales</taxon>
        <taxon>Streptococcaceae</taxon>
        <taxon>Streptococcus</taxon>
    </lineage>
</organism>
<dbReference type="InterPro" id="IPR058592">
    <property type="entry name" value="Gtf3_C"/>
</dbReference>
<dbReference type="GO" id="GO:0035251">
    <property type="term" value="F:UDP-glucosyltransferase activity"/>
    <property type="evidence" value="ECO:0007669"/>
    <property type="project" value="UniProtKB-UniRule"/>
</dbReference>
<dbReference type="HOGENOM" id="CLU_057651_0_0_9"/>
<feature type="binding site" evidence="5">
    <location>
        <position position="181"/>
    </location>
    <ligand>
        <name>UDP</name>
        <dbReference type="ChEBI" id="CHEBI:58223"/>
    </ligand>
</feature>
<evidence type="ECO:0000259" key="7">
    <source>
        <dbReference type="Pfam" id="PF26337"/>
    </source>
</evidence>
<comment type="domain">
    <text evidence="5">Dimerizes via the C-terminus; dimerization is required for tetramer formation. Binds protein substrate via an exposed loop in the N-terminus.</text>
</comment>
<feature type="binding site" evidence="5">
    <location>
        <begin position="251"/>
        <end position="256"/>
    </location>
    <ligand>
        <name>UDP</name>
        <dbReference type="ChEBI" id="CHEBI:58223"/>
    </ligand>
</feature>
<comment type="subunit">
    <text evidence="5">Homotetramer; a dimer of dimers.</text>
</comment>
<dbReference type="Gene3D" id="3.40.50.2000">
    <property type="entry name" value="Glycogen Phosphorylase B"/>
    <property type="match status" value="2"/>
</dbReference>
<evidence type="ECO:0000256" key="2">
    <source>
        <dbReference type="ARBA" id="ARBA00022676"/>
    </source>
</evidence>
<feature type="binding site" evidence="5">
    <location>
        <position position="18"/>
    </location>
    <ligand>
        <name>UDP</name>
        <dbReference type="ChEBI" id="CHEBI:58223"/>
    </ligand>
</feature>
<evidence type="ECO:0000259" key="6">
    <source>
        <dbReference type="Pfam" id="PF26334"/>
    </source>
</evidence>
<feature type="domain" description="Glucosyltransferase 3-like C-terminal" evidence="7">
    <location>
        <begin position="173"/>
        <end position="330"/>
    </location>
</feature>
<dbReference type="Pfam" id="PF26337">
    <property type="entry name" value="Gtf3_C"/>
    <property type="match status" value="1"/>
</dbReference>
<dbReference type="PIRSF" id="PIRSF007023">
    <property type="entry name" value="UDP-Galf_transf"/>
    <property type="match status" value="1"/>
</dbReference>
<feature type="domain" description="Glucosyltransferase 3-like N-terminal" evidence="6">
    <location>
        <begin position="4"/>
        <end position="155"/>
    </location>
</feature>
<evidence type="ECO:0000256" key="5">
    <source>
        <dbReference type="HAMAP-Rule" id="MF_00841"/>
    </source>
</evidence>
<dbReference type="NCBIfam" id="NF007322">
    <property type="entry name" value="PRK09814.1-1"/>
    <property type="match status" value="1"/>
</dbReference>
<name>F0I0J4_STRSA</name>
<dbReference type="EC" id="2.4.1.-" evidence="5"/>
<keyword evidence="2 5" id="KW-0328">Glycosyltransferase</keyword>